<protein>
    <submittedName>
        <fullName evidence="2">Uncharacterized protein YjlB</fullName>
    </submittedName>
</protein>
<dbReference type="AlphaFoldDB" id="A0A1M4WMI7"/>
<dbReference type="EMBL" id="FQUF01000016">
    <property type="protein sequence ID" value="SHE82182.1"/>
    <property type="molecule type" value="Genomic_DNA"/>
</dbReference>
<feature type="domain" description="Cupin type-2" evidence="1">
    <location>
        <begin position="58"/>
        <end position="107"/>
    </location>
</feature>
<dbReference type="PANTHER" id="PTHR36448">
    <property type="entry name" value="BLR7373 PROTEIN"/>
    <property type="match status" value="1"/>
</dbReference>
<proteinExistence type="predicted"/>
<accession>A0A1M4WMI7</accession>
<dbReference type="OrthoDB" id="9791759at2"/>
<dbReference type="InterPro" id="IPR047121">
    <property type="entry name" value="YjiB-like"/>
</dbReference>
<dbReference type="InterPro" id="IPR014500">
    <property type="entry name" value="UCP019307_cupin"/>
</dbReference>
<dbReference type="InterPro" id="IPR013096">
    <property type="entry name" value="Cupin_2"/>
</dbReference>
<reference evidence="2 3" key="1">
    <citation type="submission" date="2016-11" db="EMBL/GenBank/DDBJ databases">
        <authorList>
            <person name="Jaros S."/>
            <person name="Januszkiewicz K."/>
            <person name="Wedrychowicz H."/>
        </authorList>
    </citation>
    <scope>NUCLEOTIDE SEQUENCE [LARGE SCALE GENOMIC DNA]</scope>
    <source>
        <strain evidence="2 3">DSM 15692</strain>
    </source>
</reference>
<dbReference type="CDD" id="cd02219">
    <property type="entry name" value="cupin_YjlB-like"/>
    <property type="match status" value="1"/>
</dbReference>
<evidence type="ECO:0000313" key="2">
    <source>
        <dbReference type="EMBL" id="SHE82182.1"/>
    </source>
</evidence>
<gene>
    <name evidence="2" type="ORF">SAMN02745249_01224</name>
</gene>
<dbReference type="PIRSF" id="PIRSF019307">
    <property type="entry name" value="UCP019307"/>
    <property type="match status" value="1"/>
</dbReference>
<dbReference type="SUPFAM" id="SSF51182">
    <property type="entry name" value="RmlC-like cupins"/>
    <property type="match status" value="1"/>
</dbReference>
<dbReference type="InterPro" id="IPR011051">
    <property type="entry name" value="RmlC_Cupin_sf"/>
</dbReference>
<keyword evidence="3" id="KW-1185">Reference proteome</keyword>
<evidence type="ECO:0000313" key="3">
    <source>
        <dbReference type="Proteomes" id="UP000184128"/>
    </source>
</evidence>
<dbReference type="InterPro" id="IPR014710">
    <property type="entry name" value="RmlC-like_jellyroll"/>
</dbReference>
<dbReference type="Gene3D" id="2.60.120.10">
    <property type="entry name" value="Jelly Rolls"/>
    <property type="match status" value="1"/>
</dbReference>
<dbReference type="RefSeq" id="WP_073297820.1">
    <property type="nucleotide sequence ID" value="NZ_FQUF01000016.1"/>
</dbReference>
<dbReference type="Proteomes" id="UP000184128">
    <property type="component" value="Unassembled WGS sequence"/>
</dbReference>
<name>A0A1M4WMI7_9LACT</name>
<dbReference type="Pfam" id="PF07883">
    <property type="entry name" value="Cupin_2"/>
    <property type="match status" value="1"/>
</dbReference>
<evidence type="ECO:0000259" key="1">
    <source>
        <dbReference type="Pfam" id="PF07883"/>
    </source>
</evidence>
<sequence length="169" mass="18686">MVEPIYLNEEKPYPNNTLPVLYFENVLAGTLDDDYTGDDVLQLFTNNGYTNGWKDGIMDQHHFHSTAHEALACTAGEVRVQLGGENGQLLTIRKGDVVLLPAGTAHKKLEATANHEIIGAYPLNDSDYDFQYGDASDYEAIIESIQNVNIPDTDPVTGAPGNIQQYWEN</sequence>
<dbReference type="PANTHER" id="PTHR36448:SF2">
    <property type="entry name" value="CUPIN TYPE-1 DOMAIN-CONTAINING PROTEIN"/>
    <property type="match status" value="1"/>
</dbReference>
<organism evidence="2 3">
    <name type="scientific">Atopostipes suicloacalis DSM 15692</name>
    <dbReference type="NCBI Taxonomy" id="1121025"/>
    <lineage>
        <taxon>Bacteria</taxon>
        <taxon>Bacillati</taxon>
        <taxon>Bacillota</taxon>
        <taxon>Bacilli</taxon>
        <taxon>Lactobacillales</taxon>
        <taxon>Carnobacteriaceae</taxon>
        <taxon>Atopostipes</taxon>
    </lineage>
</organism>